<evidence type="ECO:0000256" key="1">
    <source>
        <dbReference type="SAM" id="SignalP"/>
    </source>
</evidence>
<name>A0ABU7AGH5_9TELE</name>
<dbReference type="Proteomes" id="UP001345963">
    <property type="component" value="Unassembled WGS sequence"/>
</dbReference>
<comment type="caution">
    <text evidence="2">The sequence shown here is derived from an EMBL/GenBank/DDBJ whole genome shotgun (WGS) entry which is preliminary data.</text>
</comment>
<accession>A0ABU7AGH5</accession>
<evidence type="ECO:0000313" key="3">
    <source>
        <dbReference type="Proteomes" id="UP001345963"/>
    </source>
</evidence>
<reference evidence="2 3" key="1">
    <citation type="submission" date="2021-07" db="EMBL/GenBank/DDBJ databases">
        <authorList>
            <person name="Palmer J.M."/>
        </authorList>
    </citation>
    <scope>NUCLEOTIDE SEQUENCE [LARGE SCALE GENOMIC DNA]</scope>
    <source>
        <strain evidence="2 3">AT_MEX2019</strain>
        <tissue evidence="2">Muscle</tissue>
    </source>
</reference>
<feature type="chain" id="PRO_5047259874" description="Secreted protein" evidence="1">
    <location>
        <begin position="17"/>
        <end position="70"/>
    </location>
</feature>
<evidence type="ECO:0008006" key="4">
    <source>
        <dbReference type="Google" id="ProtNLM"/>
    </source>
</evidence>
<keyword evidence="1" id="KW-0732">Signal</keyword>
<keyword evidence="3" id="KW-1185">Reference proteome</keyword>
<organism evidence="2 3">
    <name type="scientific">Ataeniobius toweri</name>
    <dbReference type="NCBI Taxonomy" id="208326"/>
    <lineage>
        <taxon>Eukaryota</taxon>
        <taxon>Metazoa</taxon>
        <taxon>Chordata</taxon>
        <taxon>Craniata</taxon>
        <taxon>Vertebrata</taxon>
        <taxon>Euteleostomi</taxon>
        <taxon>Actinopterygii</taxon>
        <taxon>Neopterygii</taxon>
        <taxon>Teleostei</taxon>
        <taxon>Neoteleostei</taxon>
        <taxon>Acanthomorphata</taxon>
        <taxon>Ovalentaria</taxon>
        <taxon>Atherinomorphae</taxon>
        <taxon>Cyprinodontiformes</taxon>
        <taxon>Goodeidae</taxon>
        <taxon>Ataeniobius</taxon>
    </lineage>
</organism>
<evidence type="ECO:0000313" key="2">
    <source>
        <dbReference type="EMBL" id="MED6237291.1"/>
    </source>
</evidence>
<dbReference type="EMBL" id="JAHUTI010014634">
    <property type="protein sequence ID" value="MED6237291.1"/>
    <property type="molecule type" value="Genomic_DNA"/>
</dbReference>
<gene>
    <name evidence="2" type="ORF">ATANTOWER_022118</name>
</gene>
<proteinExistence type="predicted"/>
<protein>
    <recommendedName>
        <fullName evidence="4">Secreted protein</fullName>
    </recommendedName>
</protein>
<feature type="signal peptide" evidence="1">
    <location>
        <begin position="1"/>
        <end position="16"/>
    </location>
</feature>
<sequence length="70" mass="8264">MWAWLFVLLWDGPVQGVSHRSSKLEIVVWETDNKLKPDLLFRFLMVQTGQPVKLLHVVLVQWCEPELLIH</sequence>